<keyword evidence="2" id="KW-1185">Reference proteome</keyword>
<dbReference type="EMBL" id="JAGINX010000002">
    <property type="protein sequence ID" value="MBP2319542.1"/>
    <property type="molecule type" value="Genomic_DNA"/>
</dbReference>
<dbReference type="RefSeq" id="WP_210051497.1">
    <property type="nucleotide sequence ID" value="NZ_JAGINX010000002.1"/>
</dbReference>
<organism evidence="1 2">
    <name type="scientific">Nesterenkonia lacusekhoensis</name>
    <dbReference type="NCBI Taxonomy" id="150832"/>
    <lineage>
        <taxon>Bacteria</taxon>
        <taxon>Bacillati</taxon>
        <taxon>Actinomycetota</taxon>
        <taxon>Actinomycetes</taxon>
        <taxon>Micrococcales</taxon>
        <taxon>Micrococcaceae</taxon>
        <taxon>Nesterenkonia</taxon>
    </lineage>
</organism>
<reference evidence="1 2" key="1">
    <citation type="submission" date="2021-03" db="EMBL/GenBank/DDBJ databases">
        <title>Sequencing the genomes of 1000 actinobacteria strains.</title>
        <authorList>
            <person name="Klenk H.-P."/>
        </authorList>
    </citation>
    <scope>NUCLEOTIDE SEQUENCE [LARGE SCALE GENOMIC DNA]</scope>
    <source>
        <strain evidence="1 2">DSM 12544</strain>
    </source>
</reference>
<evidence type="ECO:0000313" key="2">
    <source>
        <dbReference type="Proteomes" id="UP001519331"/>
    </source>
</evidence>
<sequence length="99" mass="11361">MSTYDEPVEPEATRIYRTMIDAHTSAFGSPDRRHCAYLWGLARELVMREGLQLHWGTMEPTGVLPVREGRSRGQQVAAVERLGRDAFVAMRWASKWRAE</sequence>
<comment type="caution">
    <text evidence="1">The sequence shown here is derived from an EMBL/GenBank/DDBJ whole genome shotgun (WGS) entry which is preliminary data.</text>
</comment>
<evidence type="ECO:0000313" key="1">
    <source>
        <dbReference type="EMBL" id="MBP2319542.1"/>
    </source>
</evidence>
<accession>A0ABS4T503</accession>
<protein>
    <submittedName>
        <fullName evidence="1">Uncharacterized protein</fullName>
    </submittedName>
</protein>
<dbReference type="Proteomes" id="UP001519331">
    <property type="component" value="Unassembled WGS sequence"/>
</dbReference>
<proteinExistence type="predicted"/>
<gene>
    <name evidence="1" type="ORF">JOF45_002625</name>
</gene>
<name>A0ABS4T503_9MICC</name>